<organism evidence="2 3">
    <name type="scientific">Streptomyces albiaxialis</name>
    <dbReference type="NCBI Taxonomy" id="329523"/>
    <lineage>
        <taxon>Bacteria</taxon>
        <taxon>Bacillati</taxon>
        <taxon>Actinomycetota</taxon>
        <taxon>Actinomycetes</taxon>
        <taxon>Kitasatosporales</taxon>
        <taxon>Streptomycetaceae</taxon>
        <taxon>Streptomyces</taxon>
    </lineage>
</organism>
<protein>
    <recommendedName>
        <fullName evidence="4">Phospholipase</fullName>
    </recommendedName>
</protein>
<evidence type="ECO:0000313" key="3">
    <source>
        <dbReference type="Proteomes" id="UP001500016"/>
    </source>
</evidence>
<dbReference type="Gene3D" id="1.20.90.10">
    <property type="entry name" value="Phospholipase A2 domain"/>
    <property type="match status" value="1"/>
</dbReference>
<dbReference type="Proteomes" id="UP001500016">
    <property type="component" value="Unassembled WGS sequence"/>
</dbReference>
<proteinExistence type="predicted"/>
<evidence type="ECO:0000256" key="1">
    <source>
        <dbReference type="SAM" id="SignalP"/>
    </source>
</evidence>
<reference evidence="2 3" key="1">
    <citation type="journal article" date="2019" name="Int. J. Syst. Evol. Microbiol.">
        <title>The Global Catalogue of Microorganisms (GCM) 10K type strain sequencing project: providing services to taxonomists for standard genome sequencing and annotation.</title>
        <authorList>
            <consortium name="The Broad Institute Genomics Platform"/>
            <consortium name="The Broad Institute Genome Sequencing Center for Infectious Disease"/>
            <person name="Wu L."/>
            <person name="Ma J."/>
        </authorList>
    </citation>
    <scope>NUCLEOTIDE SEQUENCE [LARGE SCALE GENOMIC DNA]</scope>
    <source>
        <strain evidence="2 3">JCM 15478</strain>
    </source>
</reference>
<keyword evidence="1" id="KW-0732">Signal</keyword>
<sequence length="155" mass="16822">MRARLALATAALSLTTLLGGAGVATAESSPELVRKADRIMALPAEEFATTEHTPPFDWTTDGCSVPGGMAPYMKLFTPACALHDFGYRNYGSHARGLSLDPTPGRKKAIDTRFLEEMQRTCDKKRPDPIRHTACYGAAQTYYDAVRLGGDSSFYA</sequence>
<dbReference type="RefSeq" id="WP_344525216.1">
    <property type="nucleotide sequence ID" value="NZ_BAAAPE010000002.1"/>
</dbReference>
<feature type="chain" id="PRO_5045314038" description="Phospholipase" evidence="1">
    <location>
        <begin position="27"/>
        <end position="155"/>
    </location>
</feature>
<name>A0ABN2VNZ7_9ACTN</name>
<comment type="caution">
    <text evidence="2">The sequence shown here is derived from an EMBL/GenBank/DDBJ whole genome shotgun (WGS) entry which is preliminary data.</text>
</comment>
<dbReference type="EMBL" id="BAAAPE010000002">
    <property type="protein sequence ID" value="GAA2067286.1"/>
    <property type="molecule type" value="Genomic_DNA"/>
</dbReference>
<gene>
    <name evidence="2" type="ORF">GCM10009801_14510</name>
</gene>
<dbReference type="InterPro" id="IPR015141">
    <property type="entry name" value="PLipase_A2_prok/fun"/>
</dbReference>
<evidence type="ECO:0000313" key="2">
    <source>
        <dbReference type="EMBL" id="GAA2067286.1"/>
    </source>
</evidence>
<dbReference type="InterPro" id="IPR036444">
    <property type="entry name" value="PLipase_A2_dom_sf"/>
</dbReference>
<keyword evidence="3" id="KW-1185">Reference proteome</keyword>
<accession>A0ABN2VNZ7</accession>
<dbReference type="Pfam" id="PF09056">
    <property type="entry name" value="Phospholip_A2_3"/>
    <property type="match status" value="1"/>
</dbReference>
<feature type="signal peptide" evidence="1">
    <location>
        <begin position="1"/>
        <end position="26"/>
    </location>
</feature>
<evidence type="ECO:0008006" key="4">
    <source>
        <dbReference type="Google" id="ProtNLM"/>
    </source>
</evidence>
<dbReference type="SUPFAM" id="SSF48619">
    <property type="entry name" value="Phospholipase A2, PLA2"/>
    <property type="match status" value="1"/>
</dbReference>